<keyword evidence="2" id="KW-1185">Reference proteome</keyword>
<dbReference type="Proteomes" id="UP000276133">
    <property type="component" value="Unassembled WGS sequence"/>
</dbReference>
<evidence type="ECO:0000313" key="1">
    <source>
        <dbReference type="EMBL" id="RMZ96198.1"/>
    </source>
</evidence>
<organism evidence="1 2">
    <name type="scientific">Brachionus plicatilis</name>
    <name type="common">Marine rotifer</name>
    <name type="synonym">Brachionus muelleri</name>
    <dbReference type="NCBI Taxonomy" id="10195"/>
    <lineage>
        <taxon>Eukaryota</taxon>
        <taxon>Metazoa</taxon>
        <taxon>Spiralia</taxon>
        <taxon>Gnathifera</taxon>
        <taxon>Rotifera</taxon>
        <taxon>Eurotatoria</taxon>
        <taxon>Monogononta</taxon>
        <taxon>Pseudotrocha</taxon>
        <taxon>Ploima</taxon>
        <taxon>Brachionidae</taxon>
        <taxon>Brachionus</taxon>
    </lineage>
</organism>
<reference evidence="1 2" key="1">
    <citation type="journal article" date="2018" name="Sci. Rep.">
        <title>Genomic signatures of local adaptation to the degree of environmental predictability in rotifers.</title>
        <authorList>
            <person name="Franch-Gras L."/>
            <person name="Hahn C."/>
            <person name="Garcia-Roger E.M."/>
            <person name="Carmona M.J."/>
            <person name="Serra M."/>
            <person name="Gomez A."/>
        </authorList>
    </citation>
    <scope>NUCLEOTIDE SEQUENCE [LARGE SCALE GENOMIC DNA]</scope>
    <source>
        <strain evidence="1">HYR1</strain>
    </source>
</reference>
<gene>
    <name evidence="1" type="ORF">BpHYR1_010648</name>
</gene>
<comment type="caution">
    <text evidence="1">The sequence shown here is derived from an EMBL/GenBank/DDBJ whole genome shotgun (WGS) entry which is preliminary data.</text>
</comment>
<accession>A0A3M7PAX1</accession>
<dbReference type="EMBL" id="REGN01012296">
    <property type="protein sequence ID" value="RMZ96198.1"/>
    <property type="molecule type" value="Genomic_DNA"/>
</dbReference>
<sequence>MKSIQKMH</sequence>
<proteinExistence type="predicted"/>
<name>A0A3M7PAX1_BRAPC</name>
<evidence type="ECO:0000313" key="2">
    <source>
        <dbReference type="Proteomes" id="UP000276133"/>
    </source>
</evidence>
<protein>
    <submittedName>
        <fullName evidence="1">Uncharacterized protein</fullName>
    </submittedName>
</protein>